<name>W6MWU7_9ASCO</name>
<dbReference type="STRING" id="1382522.W6MWU7"/>
<dbReference type="NCBIfam" id="TIGR00527">
    <property type="entry name" value="gcvH"/>
    <property type="match status" value="1"/>
</dbReference>
<accession>W6MWU7</accession>
<keyword evidence="7" id="KW-1185">Reference proteome</keyword>
<evidence type="ECO:0000256" key="1">
    <source>
        <dbReference type="ARBA" id="ARBA00009249"/>
    </source>
</evidence>
<evidence type="ECO:0000259" key="5">
    <source>
        <dbReference type="PROSITE" id="PS50968"/>
    </source>
</evidence>
<gene>
    <name evidence="6" type="ORF">KUCA_T00003865001</name>
</gene>
<reference evidence="6" key="2">
    <citation type="submission" date="2014-02" db="EMBL/GenBank/DDBJ databases">
        <title>Complete DNA sequence of /Kuraishia capsulata/ illustrates novel genomic features among budding yeasts (/Saccharomycotina/).</title>
        <authorList>
            <person name="Morales L."/>
            <person name="Noel B."/>
            <person name="Porcel B."/>
            <person name="Marcet-Houben M."/>
            <person name="Hullo M-F."/>
            <person name="Sacerdot C."/>
            <person name="Tekaia F."/>
            <person name="Leh-Louis V."/>
            <person name="Despons L."/>
            <person name="Khanna V."/>
            <person name="Aury J-M."/>
            <person name="Barbe V."/>
            <person name="Couloux A."/>
            <person name="Labadie K."/>
            <person name="Pelletier E."/>
            <person name="Souciet J-L."/>
            <person name="Boekhout T."/>
            <person name="Gabaldon T."/>
            <person name="Wincker P."/>
            <person name="Dujon B."/>
        </authorList>
    </citation>
    <scope>NUCLEOTIDE SEQUENCE</scope>
    <source>
        <strain evidence="6">CBS 1993</strain>
    </source>
</reference>
<dbReference type="Gene3D" id="2.40.50.100">
    <property type="match status" value="1"/>
</dbReference>
<evidence type="ECO:0000313" key="6">
    <source>
        <dbReference type="EMBL" id="CDK27885.1"/>
    </source>
</evidence>
<dbReference type="PANTHER" id="PTHR11715:SF3">
    <property type="entry name" value="GLYCINE CLEAVAGE SYSTEM H PROTEIN-RELATED"/>
    <property type="match status" value="1"/>
</dbReference>
<dbReference type="HAMAP" id="MF_00272">
    <property type="entry name" value="GcvH"/>
    <property type="match status" value="1"/>
</dbReference>
<dbReference type="NCBIfam" id="NF002270">
    <property type="entry name" value="PRK01202.1"/>
    <property type="match status" value="1"/>
</dbReference>
<keyword evidence="4" id="KW-0496">Mitochondrion</keyword>
<dbReference type="GO" id="GO:0019464">
    <property type="term" value="P:glycine decarboxylation via glycine cleavage system"/>
    <property type="evidence" value="ECO:0007669"/>
    <property type="project" value="UniProtKB-UniRule"/>
</dbReference>
<dbReference type="PROSITE" id="PS50968">
    <property type="entry name" value="BIOTINYL_LIPOYL"/>
    <property type="match status" value="1"/>
</dbReference>
<evidence type="ECO:0000256" key="2">
    <source>
        <dbReference type="ARBA" id="ARBA00022823"/>
    </source>
</evidence>
<keyword evidence="2 3" id="KW-0450">Lipoyl</keyword>
<protein>
    <recommendedName>
        <fullName evidence="4">Glycine cleavage system H protein</fullName>
    </recommendedName>
</protein>
<dbReference type="OrthoDB" id="10264154at2759"/>
<comment type="function">
    <text evidence="4">The H protein shuttles the methylamine group of glycine from the P protein to the T protein.</text>
</comment>
<dbReference type="EMBL" id="HG793128">
    <property type="protein sequence ID" value="CDK27885.1"/>
    <property type="molecule type" value="Genomic_DNA"/>
</dbReference>
<keyword evidence="4" id="KW-0809">Transit peptide</keyword>
<comment type="cofactor">
    <cofactor evidence="4">
        <name>(R)-lipoate</name>
        <dbReference type="ChEBI" id="CHEBI:83088"/>
    </cofactor>
    <text evidence="4">Binds 1 lipoyl cofactor covalently.</text>
</comment>
<evidence type="ECO:0000256" key="3">
    <source>
        <dbReference type="PIRSR" id="PIRSR617453-50"/>
    </source>
</evidence>
<sequence length="183" mass="20175">MFNLSRVLITRSTKAPVRAALAQSFPVFARRFNSTNTVNPDSVVFKYSESGPLKVKYTPEHEWIAYHQDGTAFIGITSYAADSLGDATYIELPEITEDSIEQGDTLGSVESVKSASEIYSPVSGIVTEVNEKLHDSPELINEDPMGAGWIVKVKLANEAELDEGALLDTESYQEFLKQDAEEH</sequence>
<dbReference type="AlphaFoldDB" id="W6MWU7"/>
<dbReference type="GO" id="GO:0005960">
    <property type="term" value="C:glycine cleavage complex"/>
    <property type="evidence" value="ECO:0007669"/>
    <property type="project" value="UniProtKB-UniRule"/>
</dbReference>
<dbReference type="InterPro" id="IPR033753">
    <property type="entry name" value="GCV_H/Fam206"/>
</dbReference>
<reference evidence="6" key="1">
    <citation type="submission" date="2013-12" db="EMBL/GenBank/DDBJ databases">
        <authorList>
            <person name="Genoscope - CEA"/>
        </authorList>
    </citation>
    <scope>NUCLEOTIDE SEQUENCE</scope>
    <source>
        <strain evidence="6">CBS 1993</strain>
    </source>
</reference>
<dbReference type="SUPFAM" id="SSF51230">
    <property type="entry name" value="Single hybrid motif"/>
    <property type="match status" value="1"/>
</dbReference>
<dbReference type="GeneID" id="34521265"/>
<dbReference type="InterPro" id="IPR002930">
    <property type="entry name" value="GCV_H"/>
</dbReference>
<feature type="modified residue" description="N6-lipoyllysine" evidence="3">
    <location>
        <position position="113"/>
    </location>
</feature>
<dbReference type="Proteomes" id="UP000019384">
    <property type="component" value="Unassembled WGS sequence"/>
</dbReference>
<dbReference type="CDD" id="cd06848">
    <property type="entry name" value="GCS_H"/>
    <property type="match status" value="1"/>
</dbReference>
<feature type="domain" description="Lipoyl-binding" evidence="5">
    <location>
        <begin position="71"/>
        <end position="154"/>
    </location>
</feature>
<proteinExistence type="inferred from homology"/>
<comment type="subcellular location">
    <subcellularLocation>
        <location evidence="4">Mitochondrion</location>
    </subcellularLocation>
</comment>
<comment type="similarity">
    <text evidence="1 4">Belongs to the GcvH family.</text>
</comment>
<dbReference type="InterPro" id="IPR011053">
    <property type="entry name" value="Single_hybrid_motif"/>
</dbReference>
<comment type="subunit">
    <text evidence="4">The glycine cleavage system is composed of four proteins: P, T, L and H.</text>
</comment>
<dbReference type="InterPro" id="IPR000089">
    <property type="entry name" value="Biotin_lipoyl"/>
</dbReference>
<evidence type="ECO:0000313" key="7">
    <source>
        <dbReference type="Proteomes" id="UP000019384"/>
    </source>
</evidence>
<dbReference type="InterPro" id="IPR017453">
    <property type="entry name" value="GCV_H_sub"/>
</dbReference>
<dbReference type="GO" id="GO:0009249">
    <property type="term" value="P:protein lipoylation"/>
    <property type="evidence" value="ECO:0007669"/>
    <property type="project" value="TreeGrafter"/>
</dbReference>
<organism evidence="6 7">
    <name type="scientific">Kuraishia capsulata CBS 1993</name>
    <dbReference type="NCBI Taxonomy" id="1382522"/>
    <lineage>
        <taxon>Eukaryota</taxon>
        <taxon>Fungi</taxon>
        <taxon>Dikarya</taxon>
        <taxon>Ascomycota</taxon>
        <taxon>Saccharomycotina</taxon>
        <taxon>Pichiomycetes</taxon>
        <taxon>Pichiales</taxon>
        <taxon>Pichiaceae</taxon>
        <taxon>Kuraishia</taxon>
    </lineage>
</organism>
<dbReference type="RefSeq" id="XP_022459877.1">
    <property type="nucleotide sequence ID" value="XM_022602322.1"/>
</dbReference>
<dbReference type="Pfam" id="PF01597">
    <property type="entry name" value="GCV_H"/>
    <property type="match status" value="1"/>
</dbReference>
<dbReference type="GO" id="GO:0005739">
    <property type="term" value="C:mitochondrion"/>
    <property type="evidence" value="ECO:0007669"/>
    <property type="project" value="UniProtKB-SubCell"/>
</dbReference>
<dbReference type="HOGENOM" id="CLU_097408_2_0_1"/>
<evidence type="ECO:0000256" key="4">
    <source>
        <dbReference type="RuleBase" id="RU364055"/>
    </source>
</evidence>
<dbReference type="PANTHER" id="PTHR11715">
    <property type="entry name" value="GLYCINE CLEAVAGE SYSTEM H PROTEIN"/>
    <property type="match status" value="1"/>
</dbReference>